<comment type="caution">
    <text evidence="3">The sequence shown here is derived from an EMBL/GenBank/DDBJ whole genome shotgun (WGS) entry which is preliminary data.</text>
</comment>
<name>A0A8S1LFX9_PARPR</name>
<dbReference type="Proteomes" id="UP000688137">
    <property type="component" value="Unassembled WGS sequence"/>
</dbReference>
<feature type="domain" description="HMG box" evidence="2">
    <location>
        <begin position="29"/>
        <end position="98"/>
    </location>
</feature>
<organism evidence="3 4">
    <name type="scientific">Paramecium primaurelia</name>
    <dbReference type="NCBI Taxonomy" id="5886"/>
    <lineage>
        <taxon>Eukaryota</taxon>
        <taxon>Sar</taxon>
        <taxon>Alveolata</taxon>
        <taxon>Ciliophora</taxon>
        <taxon>Intramacronucleata</taxon>
        <taxon>Oligohymenophorea</taxon>
        <taxon>Peniculida</taxon>
        <taxon>Parameciidae</taxon>
        <taxon>Paramecium</taxon>
    </lineage>
</organism>
<dbReference type="GO" id="GO:0005634">
    <property type="term" value="C:nucleus"/>
    <property type="evidence" value="ECO:0007669"/>
    <property type="project" value="UniProtKB-UniRule"/>
</dbReference>
<dbReference type="OMA" id="QKVEQRD"/>
<dbReference type="AlphaFoldDB" id="A0A8S1LFX9"/>
<evidence type="ECO:0000313" key="3">
    <source>
        <dbReference type="EMBL" id="CAD8065769.1"/>
    </source>
</evidence>
<reference evidence="3" key="1">
    <citation type="submission" date="2021-01" db="EMBL/GenBank/DDBJ databases">
        <authorList>
            <consortium name="Genoscope - CEA"/>
            <person name="William W."/>
        </authorList>
    </citation>
    <scope>NUCLEOTIDE SEQUENCE</scope>
</reference>
<evidence type="ECO:0000259" key="2">
    <source>
        <dbReference type="PROSITE" id="PS50118"/>
    </source>
</evidence>
<keyword evidence="1" id="KW-0238">DNA-binding</keyword>
<keyword evidence="4" id="KW-1185">Reference proteome</keyword>
<dbReference type="PROSITE" id="PS50118">
    <property type="entry name" value="HMG_BOX_2"/>
    <property type="match status" value="1"/>
</dbReference>
<dbReference type="EMBL" id="CAJJDM010000037">
    <property type="protein sequence ID" value="CAD8065769.1"/>
    <property type="molecule type" value="Genomic_DNA"/>
</dbReference>
<accession>A0A8S1LFX9</accession>
<gene>
    <name evidence="3" type="ORF">PPRIM_AZ9-3.1.T0380065</name>
</gene>
<feature type="DNA-binding region" description="HMG box" evidence="1">
    <location>
        <begin position="29"/>
        <end position="98"/>
    </location>
</feature>
<sequence length="296" mass="35713">MNKVLKKILKQYILVGNQVEGKYLIPSPPSRVASPFILYLNEQQKKLKSELQQKVEQRDIIKLLNQHYKLKTQEEKQKYFDQYRISLLKYMQEKRIYDYTFKYNQNNGIKRLETAYVTMKRSEKRNLNNEQMSIEQIREQFGKQQFELSQVKLIDATPEELEIANQVFNLITLHQIQIKINCQQYQIPDLFNQSQFRKKCKEFTQSFLRSQKQELTFQQYLIQFQEMKEDQLIQYNNELQELSKKLNDDPSNIELAIILNLDKPKKKEEKSRKRSVNVDSQNKFLNVLTEYFKDDP</sequence>
<dbReference type="InterPro" id="IPR009071">
    <property type="entry name" value="HMG_box_dom"/>
</dbReference>
<evidence type="ECO:0000313" key="4">
    <source>
        <dbReference type="Proteomes" id="UP000688137"/>
    </source>
</evidence>
<evidence type="ECO:0000256" key="1">
    <source>
        <dbReference type="PROSITE-ProRule" id="PRU00267"/>
    </source>
</evidence>
<proteinExistence type="predicted"/>
<dbReference type="Pfam" id="PF00505">
    <property type="entry name" value="HMG_box"/>
    <property type="match status" value="1"/>
</dbReference>
<keyword evidence="1" id="KW-0539">Nucleus</keyword>
<dbReference type="GO" id="GO:0003677">
    <property type="term" value="F:DNA binding"/>
    <property type="evidence" value="ECO:0007669"/>
    <property type="project" value="UniProtKB-UniRule"/>
</dbReference>
<dbReference type="SMART" id="SM00398">
    <property type="entry name" value="HMG"/>
    <property type="match status" value="1"/>
</dbReference>
<protein>
    <recommendedName>
        <fullName evidence="2">HMG box domain-containing protein</fullName>
    </recommendedName>
</protein>